<sequence>MGNAASWVYIDQLSVDLGEIEFVGFGVQLGNILPEALGETLIEWCPLAWRTGLVGGRGEEGAALDGFEVEEFGGDIYELFSDGLGPQQTGVGDPDGVAEADLLMSGGVWGFVLANKGVPGVEGLNESHVVSKFAAVVQEALSREHGNESDGLAGAAELDAVVDELSEERRDWHHGKLDAEVGHSAKLVQGLESVEEFESGEDGLLGRVAEEGEVEDLFDGGLLLFRVPEVVKDVDQLQQGLGQTGSQDLRGLGGQQARVGLLCVHSVDLSGPDSPGPAGSLNGGGLGDLFHDEGVNAGVALEELDLLHSRVNNIDNVWKRNGGRQRRGSVALEASRRTGTSGRVWFSGRWRTFSSPSRS</sequence>
<protein>
    <submittedName>
        <fullName evidence="1">Uncharacterized protein</fullName>
    </submittedName>
</protein>
<organism evidence="1">
    <name type="scientific">Cryptosporidium canis</name>
    <dbReference type="NCBI Taxonomy" id="195482"/>
    <lineage>
        <taxon>Eukaryota</taxon>
        <taxon>Sar</taxon>
        <taxon>Alveolata</taxon>
        <taxon>Apicomplexa</taxon>
        <taxon>Conoidasida</taxon>
        <taxon>Coccidia</taxon>
        <taxon>Eucoccidiorida</taxon>
        <taxon>Eimeriorina</taxon>
        <taxon>Cryptosporidiidae</taxon>
        <taxon>Cryptosporidium</taxon>
    </lineage>
</organism>
<proteinExistence type="predicted"/>
<dbReference type="EMBL" id="JAPCXC010000114">
    <property type="protein sequence ID" value="KAJ1604940.1"/>
    <property type="molecule type" value="Genomic_DNA"/>
</dbReference>
<gene>
    <name evidence="1" type="ORF">OJ253_3398</name>
</gene>
<dbReference type="OrthoDB" id="10399344at2759"/>
<accession>A0A9D5HUN6</accession>
<dbReference type="AlphaFoldDB" id="A0A9D5HUN6"/>
<reference evidence="1" key="1">
    <citation type="submission" date="2022-10" db="EMBL/GenBank/DDBJ databases">
        <title>Adaptive evolution leads to modifications in subtelomeric GC content in a zoonotic Cryptosporidium species.</title>
        <authorList>
            <person name="Li J."/>
            <person name="Feng Y."/>
            <person name="Xiao L."/>
        </authorList>
    </citation>
    <scope>NUCLEOTIDE SEQUENCE</scope>
    <source>
        <strain evidence="1">33844</strain>
    </source>
</reference>
<evidence type="ECO:0000313" key="1">
    <source>
        <dbReference type="EMBL" id="KAJ1604940.1"/>
    </source>
</evidence>
<comment type="caution">
    <text evidence="1">The sequence shown here is derived from an EMBL/GenBank/DDBJ whole genome shotgun (WGS) entry which is preliminary data.</text>
</comment>
<dbReference type="Proteomes" id="UP001067231">
    <property type="component" value="Unassembled WGS sequence"/>
</dbReference>
<name>A0A9D5HUN6_9CRYT</name>